<dbReference type="Proteomes" id="UP000765509">
    <property type="component" value="Unassembled WGS sequence"/>
</dbReference>
<proteinExistence type="predicted"/>
<sequence length="108" mass="11704">MSGLCQDNVNCHMCHMSMSLTAKTDINTIEKVQVITPHGARQQFGMLIFVYLSTAAVTHPYASAPPALTMLTLPLRPQDMPPTPPSPLLMLPPTCRLPSLCPCGALQM</sequence>
<reference evidence="1" key="1">
    <citation type="submission" date="2021-03" db="EMBL/GenBank/DDBJ databases">
        <title>Draft genome sequence of rust myrtle Austropuccinia psidii MF-1, a brazilian biotype.</title>
        <authorList>
            <person name="Quecine M.C."/>
            <person name="Pachon D.M.R."/>
            <person name="Bonatelli M.L."/>
            <person name="Correr F.H."/>
            <person name="Franceschini L.M."/>
            <person name="Leite T.F."/>
            <person name="Margarido G.R.A."/>
            <person name="Almeida C.A."/>
            <person name="Ferrarezi J.A."/>
            <person name="Labate C.A."/>
        </authorList>
    </citation>
    <scope>NUCLEOTIDE SEQUENCE</scope>
    <source>
        <strain evidence="1">MF-1</strain>
    </source>
</reference>
<protein>
    <submittedName>
        <fullName evidence="1">Uncharacterized protein</fullName>
    </submittedName>
</protein>
<accession>A0A9Q3HIU7</accession>
<evidence type="ECO:0000313" key="1">
    <source>
        <dbReference type="EMBL" id="MBW0507023.1"/>
    </source>
</evidence>
<evidence type="ECO:0000313" key="2">
    <source>
        <dbReference type="Proteomes" id="UP000765509"/>
    </source>
</evidence>
<gene>
    <name evidence="1" type="ORF">O181_046738</name>
</gene>
<dbReference type="AlphaFoldDB" id="A0A9Q3HIU7"/>
<comment type="caution">
    <text evidence="1">The sequence shown here is derived from an EMBL/GenBank/DDBJ whole genome shotgun (WGS) entry which is preliminary data.</text>
</comment>
<organism evidence="1 2">
    <name type="scientific">Austropuccinia psidii MF-1</name>
    <dbReference type="NCBI Taxonomy" id="1389203"/>
    <lineage>
        <taxon>Eukaryota</taxon>
        <taxon>Fungi</taxon>
        <taxon>Dikarya</taxon>
        <taxon>Basidiomycota</taxon>
        <taxon>Pucciniomycotina</taxon>
        <taxon>Pucciniomycetes</taxon>
        <taxon>Pucciniales</taxon>
        <taxon>Sphaerophragmiaceae</taxon>
        <taxon>Austropuccinia</taxon>
    </lineage>
</organism>
<dbReference type="EMBL" id="AVOT02019469">
    <property type="protein sequence ID" value="MBW0507023.1"/>
    <property type="molecule type" value="Genomic_DNA"/>
</dbReference>
<name>A0A9Q3HIU7_9BASI</name>
<keyword evidence="2" id="KW-1185">Reference proteome</keyword>